<dbReference type="Pfam" id="PF04326">
    <property type="entry name" value="SLFN_AlbA_2"/>
    <property type="match status" value="1"/>
</dbReference>
<dbReference type="EMBL" id="FOTW01000024">
    <property type="protein sequence ID" value="SFM58940.1"/>
    <property type="molecule type" value="Genomic_DNA"/>
</dbReference>
<reference evidence="2 3" key="1">
    <citation type="submission" date="2016-10" db="EMBL/GenBank/DDBJ databases">
        <authorList>
            <person name="de Groot N.N."/>
        </authorList>
    </citation>
    <scope>NUCLEOTIDE SEQUENCE [LARGE SCALE GENOMIC DNA]</scope>
    <source>
        <strain evidence="2 3">ATCC 43154</strain>
    </source>
</reference>
<keyword evidence="2" id="KW-0067">ATP-binding</keyword>
<keyword evidence="2" id="KW-0347">Helicase</keyword>
<gene>
    <name evidence="2" type="ORF">SAMN02982985_04617</name>
</gene>
<dbReference type="STRING" id="758825.SAMN02982985_04617"/>
<dbReference type="Gene3D" id="3.30.950.30">
    <property type="entry name" value="Schlafen, AAA domain"/>
    <property type="match status" value="1"/>
</dbReference>
<dbReference type="InterPro" id="IPR038475">
    <property type="entry name" value="RecG_C_sf"/>
</dbReference>
<name>A0A1I4S3T4_9BURK</name>
<dbReference type="AlphaFoldDB" id="A0A1I4S3T4"/>
<accession>A0A1I4S3T4</accession>
<keyword evidence="2" id="KW-0378">Hydrolase</keyword>
<dbReference type="Pfam" id="PF13412">
    <property type="entry name" value="HTH_24"/>
    <property type="match status" value="1"/>
</dbReference>
<dbReference type="Pfam" id="PF13749">
    <property type="entry name" value="HATPase_c_4"/>
    <property type="match status" value="1"/>
</dbReference>
<proteinExistence type="predicted"/>
<organism evidence="2 3">
    <name type="scientific">Rugamonas rubra</name>
    <dbReference type="NCBI Taxonomy" id="758825"/>
    <lineage>
        <taxon>Bacteria</taxon>
        <taxon>Pseudomonadati</taxon>
        <taxon>Pseudomonadota</taxon>
        <taxon>Betaproteobacteria</taxon>
        <taxon>Burkholderiales</taxon>
        <taxon>Oxalobacteraceae</taxon>
        <taxon>Telluria group</taxon>
        <taxon>Rugamonas</taxon>
    </lineage>
</organism>
<feature type="domain" description="Schlafen AlbA-2" evidence="1">
    <location>
        <begin position="3"/>
        <end position="108"/>
    </location>
</feature>
<dbReference type="OrthoDB" id="9768354at2"/>
<dbReference type="GO" id="GO:0004386">
    <property type="term" value="F:helicase activity"/>
    <property type="evidence" value="ECO:0007669"/>
    <property type="project" value="UniProtKB-KW"/>
</dbReference>
<dbReference type="InterPro" id="IPR038461">
    <property type="entry name" value="Schlafen_AlbA_2_dom_sf"/>
</dbReference>
<dbReference type="PANTHER" id="PTHR30595">
    <property type="entry name" value="GLPR-RELATED TRANSCRIPTIONAL REPRESSOR"/>
    <property type="match status" value="1"/>
</dbReference>
<keyword evidence="2" id="KW-0547">Nucleotide-binding</keyword>
<dbReference type="Proteomes" id="UP000199470">
    <property type="component" value="Unassembled WGS sequence"/>
</dbReference>
<keyword evidence="3" id="KW-1185">Reference proteome</keyword>
<dbReference type="InterPro" id="IPR007421">
    <property type="entry name" value="Schlafen_AlbA_2_dom"/>
</dbReference>
<protein>
    <submittedName>
        <fullName evidence="2">ATP-dependent DNA helicase RecG</fullName>
    </submittedName>
</protein>
<sequence>MQEAQNLEWKQSWRDEYMKWICGFANAEGGTLAIGKNDNGEVVGVANAARLLEDIPNKVRDILGIVVAVNLHTEDGRDWLEIVVDAYPSPISYKGEYHQRSGSTKQELRGAALDRFLMRKVGRRWDGVPVPYVALADLDPRAIQTFRKLAAKSGRLGEESLAESDAVLVEKLHLTEGKYLHRAATLLFHADPERFTTGACVKIGFFRTDSDLLFHDLIDGDLFTQVEKTLDLLLTKYLRAGISYEGVQRLERFPIPEAALREAVINAIAHKDYAASIPIQISVYDHKVMIWNAGPLPFDWSLAQLLDKHSSQPANPDIARAFFLAGLIESWGRGIELIRNTCLDYGSPAPIFSCDGTGLWVEFPFSAVAGIGTSVKTPVETPVETPVKTPVAILQCLMANPTMTLAEVANEIGKSLRAVERASTKLVTAGKLRHSGARKNGRWEVMDILL</sequence>
<dbReference type="PANTHER" id="PTHR30595:SF6">
    <property type="entry name" value="SCHLAFEN ALBA-2 DOMAIN-CONTAINING PROTEIN"/>
    <property type="match status" value="1"/>
</dbReference>
<evidence type="ECO:0000259" key="1">
    <source>
        <dbReference type="Pfam" id="PF04326"/>
    </source>
</evidence>
<evidence type="ECO:0000313" key="2">
    <source>
        <dbReference type="EMBL" id="SFM58940.1"/>
    </source>
</evidence>
<dbReference type="RefSeq" id="WP_093390053.1">
    <property type="nucleotide sequence ID" value="NZ_FOTW01000024.1"/>
</dbReference>
<evidence type="ECO:0000313" key="3">
    <source>
        <dbReference type="Proteomes" id="UP000199470"/>
    </source>
</evidence>
<dbReference type="Gene3D" id="3.30.565.60">
    <property type="match status" value="1"/>
</dbReference>